<feature type="signal peptide" evidence="1">
    <location>
        <begin position="1"/>
        <end position="25"/>
    </location>
</feature>
<comment type="caution">
    <text evidence="2">The sequence shown here is derived from an EMBL/GenBank/DDBJ whole genome shotgun (WGS) entry which is preliminary data.</text>
</comment>
<accession>A0ABS3HPJ6</accession>
<proteinExistence type="predicted"/>
<evidence type="ECO:0000313" key="2">
    <source>
        <dbReference type="EMBL" id="MBO0475664.1"/>
    </source>
</evidence>
<reference evidence="2 3" key="1">
    <citation type="submission" date="2021-03" db="EMBL/GenBank/DDBJ databases">
        <title>Enterococcal diversity collection.</title>
        <authorList>
            <person name="Gilmore M.S."/>
            <person name="Schwartzman J."/>
            <person name="Van Tyne D."/>
            <person name="Martin M."/>
            <person name="Earl A.M."/>
            <person name="Manson A.L."/>
            <person name="Straub T."/>
            <person name="Salamzade R."/>
            <person name="Saavedra J."/>
            <person name="Lebreton F."/>
            <person name="Prichula J."/>
            <person name="Schaufler K."/>
            <person name="Gaca A."/>
            <person name="Sgardioli B."/>
            <person name="Wagenaar J."/>
            <person name="Strong T."/>
        </authorList>
    </citation>
    <scope>NUCLEOTIDE SEQUENCE [LARGE SCALE GENOMIC DNA]</scope>
    <source>
        <strain evidence="2 3">DIV0080</strain>
    </source>
</reference>
<sequence length="793" mass="87535">MKKRYWLVIKAMILVICFGAQTTYAIEEAPDHLPLEDLFFAPTITGGDNMVSVEEAGVATLTSGAGHRAALWSSPNNLMDMSEDFRLVTFVNQSSESQTPSDGLVFVMQAKTASDPVWYTHHNQAMGAYPTVGGGVNGAASTLTKKGIPRSFAIEFDLYVNAKTSAAAADAFDAYSSSIGSLQVKGQHIANTYPGSDSAYIDTRFSSGGLLPVSYNTRLQQHWNVQNNLTLSDGNWTKLEVNWIAATAQLSYRTSSETRGYDSGWLQMNPTTIKEQLGLPGNQYAYWGFTGYSGNLNPVTQKAIFQQIPGLVDADVLYVVNDVNGNSIDSGSTIKGNTELEVVLVGSYKGGRTTWKNVDIASLIPEQFEIIPNTTQMMPPGSNDLAELTNLADEEVWIGNQLYVSEKIEELNLTSPKVAVKFKVRAKNQTANVVMTSKFRGSTMIEESEPFNLTIEEDQFELGITTPEEGQVFLNDIEEFPVVFDWRNASGAVTATVSVDDTLIETIEDLQPTIEMVTQSVPLIETFKTLDFGSHTITVTLTNVFNETVTRSITFKKEDTPRLTVATEADKITNLLGSNIHFDLTWLDEDSSLFNVYMKVNDGEEQIIASDINTNELSYDFETSSEDIVSGDYKFEFYVKDDSGHTSNVESITPVVLKGGVYFSDEPIDFQKEELVLGSGVQKVTLSPISVIDSTKSENPWNLQVSLEENFYYEGLFGIKLFAPANFLTYRTEDSIATIDTVGSIIYNHQSLNRQPVVISQEGKNGFYVDITKSLHSGTYKGTIIWRLENAPM</sequence>
<protein>
    <submittedName>
        <fullName evidence="2">Uncharacterized protein</fullName>
    </submittedName>
</protein>
<dbReference type="RefSeq" id="WP_206964370.1">
    <property type="nucleotide sequence ID" value="NZ_JAFLVX010000004.1"/>
</dbReference>
<dbReference type="Gene3D" id="2.60.120.200">
    <property type="match status" value="1"/>
</dbReference>
<evidence type="ECO:0000256" key="1">
    <source>
        <dbReference type="SAM" id="SignalP"/>
    </source>
</evidence>
<keyword evidence="1" id="KW-0732">Signal</keyword>
<feature type="chain" id="PRO_5045442918" evidence="1">
    <location>
        <begin position="26"/>
        <end position="793"/>
    </location>
</feature>
<dbReference type="EMBL" id="JAFLVX010000004">
    <property type="protein sequence ID" value="MBO0475664.1"/>
    <property type="molecule type" value="Genomic_DNA"/>
</dbReference>
<dbReference type="SUPFAM" id="SSF49899">
    <property type="entry name" value="Concanavalin A-like lectins/glucanases"/>
    <property type="match status" value="1"/>
</dbReference>
<dbReference type="InterPro" id="IPR013320">
    <property type="entry name" value="ConA-like_dom_sf"/>
</dbReference>
<dbReference type="Proteomes" id="UP000664857">
    <property type="component" value="Unassembled WGS sequence"/>
</dbReference>
<gene>
    <name evidence="2" type="ORF">DOK76_01195</name>
</gene>
<keyword evidence="3" id="KW-1185">Reference proteome</keyword>
<evidence type="ECO:0000313" key="3">
    <source>
        <dbReference type="Proteomes" id="UP000664857"/>
    </source>
</evidence>
<organism evidence="2 3">
    <name type="scientific">Candidatus Vagococcus giribetii</name>
    <dbReference type="NCBI Taxonomy" id="2230876"/>
    <lineage>
        <taxon>Bacteria</taxon>
        <taxon>Bacillati</taxon>
        <taxon>Bacillota</taxon>
        <taxon>Bacilli</taxon>
        <taxon>Lactobacillales</taxon>
        <taxon>Enterococcaceae</taxon>
        <taxon>Vagococcus</taxon>
    </lineage>
</organism>
<name>A0ABS3HPJ6_9ENTE</name>